<dbReference type="EMBL" id="CP127247">
    <property type="protein sequence ID" value="WIY23614.1"/>
    <property type="molecule type" value="Genomic_DNA"/>
</dbReference>
<feature type="signal peptide" evidence="1">
    <location>
        <begin position="1"/>
        <end position="27"/>
    </location>
</feature>
<reference evidence="2 3" key="1">
    <citation type="submission" date="2023-06" db="EMBL/GenBank/DDBJ databases">
        <title>Parasedimentitalea psychrophila sp. nov., a psychrophilic bacterium isolated from deep-sea sediment.</title>
        <authorList>
            <person name="Li A."/>
        </authorList>
    </citation>
    <scope>NUCLEOTIDE SEQUENCE [LARGE SCALE GENOMIC DNA]</scope>
    <source>
        <strain evidence="2 3">QS115</strain>
    </source>
</reference>
<dbReference type="Gene3D" id="3.40.1000.10">
    <property type="entry name" value="Mog1/PsbP, alpha/beta/alpha sandwich"/>
    <property type="match status" value="1"/>
</dbReference>
<evidence type="ECO:0008006" key="4">
    <source>
        <dbReference type="Google" id="ProtNLM"/>
    </source>
</evidence>
<dbReference type="RefSeq" id="WP_270919974.1">
    <property type="nucleotide sequence ID" value="NZ_CP127247.1"/>
</dbReference>
<sequence>MPSLMRNIFATAGLAVSVALMSGPGLADMPVTYKDEGRALFHLSVPDFWTVRAGGGRSLTAPGSEEARLINRVIGLTPVTEDGIWMGFISPHGVTNYQGALEYLRGVGPFLVENAEVQERKRISVGGLPAARLTGSGSRDGKAVHFTAVVVDLPRDRVAISVVVMEAGVDPDLVSDVNAVFASFRAVR</sequence>
<accession>A0A9Y2KYQ4</accession>
<protein>
    <recommendedName>
        <fullName evidence="4">DUF1795 domain-containing protein</fullName>
    </recommendedName>
</protein>
<keyword evidence="1" id="KW-0732">Signal</keyword>
<proteinExistence type="predicted"/>
<gene>
    <name evidence="2" type="ORF">QPJ95_13210</name>
</gene>
<evidence type="ECO:0000313" key="3">
    <source>
        <dbReference type="Proteomes" id="UP001238334"/>
    </source>
</evidence>
<keyword evidence="3" id="KW-1185">Reference proteome</keyword>
<dbReference type="KEGG" id="ppso:QPJ95_13210"/>
<evidence type="ECO:0000256" key="1">
    <source>
        <dbReference type="SAM" id="SignalP"/>
    </source>
</evidence>
<dbReference type="AlphaFoldDB" id="A0A9Y2KYQ4"/>
<dbReference type="Proteomes" id="UP001238334">
    <property type="component" value="Chromosome"/>
</dbReference>
<organism evidence="2 3">
    <name type="scientific">Parasedimentitalea psychrophila</name>
    <dbReference type="NCBI Taxonomy" id="2997337"/>
    <lineage>
        <taxon>Bacteria</taxon>
        <taxon>Pseudomonadati</taxon>
        <taxon>Pseudomonadota</taxon>
        <taxon>Alphaproteobacteria</taxon>
        <taxon>Rhodobacterales</taxon>
        <taxon>Paracoccaceae</taxon>
        <taxon>Parasedimentitalea</taxon>
    </lineage>
</organism>
<feature type="chain" id="PRO_5040798088" description="DUF1795 domain-containing protein" evidence="1">
    <location>
        <begin position="28"/>
        <end position="188"/>
    </location>
</feature>
<name>A0A9Y2KYQ4_9RHOB</name>
<evidence type="ECO:0000313" key="2">
    <source>
        <dbReference type="EMBL" id="WIY23614.1"/>
    </source>
</evidence>